<name>A0A972K122_9BACL</name>
<keyword evidence="3" id="KW-1185">Reference proteome</keyword>
<dbReference type="InterPro" id="IPR036582">
    <property type="entry name" value="Mao_N_sf"/>
</dbReference>
<sequence>MGVRELNIKRFVLTLLIGLFVSLLVSGATCYACSCISLTLEQKIERAEQIFTGKVVGIWHNKKLDQAKVEFEVTSIYKGDVPSVTHVFSSTISTKCGISFQFGKSYLVFKNSDGTTSFCSGTGAINDEKPLDERLGKPLQTYEHVSSLGLNDIKLRYHYEEIGAVRIDPRDKALIPLQDHLFKEVGIERLSNPDDHEQIRLAKGNKEVTVFTGSNILLLKNGPKYMDSISIRDIGIVYAPLRDLMEELDFSVVWNEQDRSITLNDNNAVVSLPNKIENFSKLEAFQRNISKNVPDNMRIVRYSIDSGPIYIDLDYRDDSVSIWMKFDPIRDKMTVEKAYKVSCKSMIWEEKPWSGKLLSLDGCSDGQKHYLLSIIPILKPT</sequence>
<dbReference type="Pfam" id="PF07833">
    <property type="entry name" value="Cu_amine_oxidN1"/>
    <property type="match status" value="1"/>
</dbReference>
<organism evidence="2 3">
    <name type="scientific">Paenibacillus foliorum</name>
    <dbReference type="NCBI Taxonomy" id="2654974"/>
    <lineage>
        <taxon>Bacteria</taxon>
        <taxon>Bacillati</taxon>
        <taxon>Bacillota</taxon>
        <taxon>Bacilli</taxon>
        <taxon>Bacillales</taxon>
        <taxon>Paenibacillaceae</taxon>
        <taxon>Paenibacillus</taxon>
    </lineage>
</organism>
<dbReference type="InterPro" id="IPR025372">
    <property type="entry name" value="DUF4362"/>
</dbReference>
<dbReference type="EMBL" id="WHOD01000055">
    <property type="protein sequence ID" value="NOU94405.1"/>
    <property type="molecule type" value="Genomic_DNA"/>
</dbReference>
<protein>
    <submittedName>
        <fullName evidence="2">DUF4362 domain-containing protein</fullName>
    </submittedName>
</protein>
<dbReference type="Pfam" id="PF14275">
    <property type="entry name" value="DUF4362"/>
    <property type="match status" value="1"/>
</dbReference>
<comment type="caution">
    <text evidence="2">The sequence shown here is derived from an EMBL/GenBank/DDBJ whole genome shotgun (WGS) entry which is preliminary data.</text>
</comment>
<evidence type="ECO:0000259" key="1">
    <source>
        <dbReference type="Pfam" id="PF07833"/>
    </source>
</evidence>
<evidence type="ECO:0000313" key="3">
    <source>
        <dbReference type="Proteomes" id="UP000641588"/>
    </source>
</evidence>
<dbReference type="InterPro" id="IPR012854">
    <property type="entry name" value="Cu_amine_oxidase-like_N"/>
</dbReference>
<dbReference type="SUPFAM" id="SSF55383">
    <property type="entry name" value="Copper amine oxidase, domain N"/>
    <property type="match status" value="1"/>
</dbReference>
<dbReference type="InterPro" id="IPR008993">
    <property type="entry name" value="TIMP-like_OB-fold"/>
</dbReference>
<dbReference type="Gene3D" id="2.40.50.120">
    <property type="match status" value="1"/>
</dbReference>
<gene>
    <name evidence="2" type="ORF">GC093_14425</name>
</gene>
<dbReference type="SUPFAM" id="SSF50242">
    <property type="entry name" value="TIMP-like"/>
    <property type="match status" value="1"/>
</dbReference>
<accession>A0A972K122</accession>
<feature type="domain" description="Copper amine oxidase-like N-terminal" evidence="1">
    <location>
        <begin position="194"/>
        <end position="262"/>
    </location>
</feature>
<proteinExistence type="predicted"/>
<evidence type="ECO:0000313" key="2">
    <source>
        <dbReference type="EMBL" id="NOU94405.1"/>
    </source>
</evidence>
<reference evidence="2" key="1">
    <citation type="submission" date="2019-10" db="EMBL/GenBank/DDBJ databases">
        <title>Description of Paenibacillus glebae sp. nov.</title>
        <authorList>
            <person name="Carlier A."/>
            <person name="Qi S."/>
        </authorList>
    </citation>
    <scope>NUCLEOTIDE SEQUENCE</scope>
    <source>
        <strain evidence="2">LMG 31456</strain>
    </source>
</reference>
<dbReference type="AlphaFoldDB" id="A0A972K122"/>
<dbReference type="Proteomes" id="UP000641588">
    <property type="component" value="Unassembled WGS sequence"/>
</dbReference>